<dbReference type="RefSeq" id="XP_008598027.1">
    <property type="nucleotide sequence ID" value="XM_008599805.1"/>
</dbReference>
<dbReference type="HOGENOM" id="CLU_389782_0_0_1"/>
<accession>J4W7G5</accession>
<evidence type="ECO:0000313" key="3">
    <source>
        <dbReference type="EMBL" id="EJP66215.1"/>
    </source>
</evidence>
<feature type="signal peptide" evidence="2">
    <location>
        <begin position="1"/>
        <end position="21"/>
    </location>
</feature>
<dbReference type="InParanoid" id="J4W7G5"/>
<dbReference type="EMBL" id="JH725160">
    <property type="protein sequence ID" value="EJP66215.1"/>
    <property type="molecule type" value="Genomic_DNA"/>
</dbReference>
<dbReference type="OrthoDB" id="4868835at2759"/>
<evidence type="ECO:0000313" key="4">
    <source>
        <dbReference type="Proteomes" id="UP000002762"/>
    </source>
</evidence>
<protein>
    <submittedName>
        <fullName evidence="3">Uncharacterized protein</fullName>
    </submittedName>
</protein>
<organism evidence="3 4">
    <name type="scientific">Beauveria bassiana (strain ARSEF 2860)</name>
    <name type="common">White muscardine disease fungus</name>
    <name type="synonym">Tritirachium shiotae</name>
    <dbReference type="NCBI Taxonomy" id="655819"/>
    <lineage>
        <taxon>Eukaryota</taxon>
        <taxon>Fungi</taxon>
        <taxon>Dikarya</taxon>
        <taxon>Ascomycota</taxon>
        <taxon>Pezizomycotina</taxon>
        <taxon>Sordariomycetes</taxon>
        <taxon>Hypocreomycetidae</taxon>
        <taxon>Hypocreales</taxon>
        <taxon>Cordycipitaceae</taxon>
        <taxon>Beauveria</taxon>
    </lineage>
</organism>
<proteinExistence type="predicted"/>
<dbReference type="AlphaFoldDB" id="J4W7G5"/>
<feature type="chain" id="PRO_5003781382" evidence="2">
    <location>
        <begin position="22"/>
        <end position="708"/>
    </location>
</feature>
<dbReference type="InterPro" id="IPR045564">
    <property type="entry name" value="DUF5910"/>
</dbReference>
<evidence type="ECO:0000256" key="1">
    <source>
        <dbReference type="SAM" id="MobiDB-lite"/>
    </source>
</evidence>
<feature type="compositionally biased region" description="Basic and acidic residues" evidence="1">
    <location>
        <begin position="431"/>
        <end position="511"/>
    </location>
</feature>
<gene>
    <name evidence="3" type="ORF">BBA_04708</name>
</gene>
<dbReference type="Pfam" id="PF19287">
    <property type="entry name" value="DUF5910"/>
    <property type="match status" value="1"/>
</dbReference>
<keyword evidence="4" id="KW-1185">Reference proteome</keyword>
<name>J4W7G5_BEAB2</name>
<feature type="compositionally biased region" description="Basic and acidic residues" evidence="1">
    <location>
        <begin position="524"/>
        <end position="542"/>
    </location>
</feature>
<evidence type="ECO:0000256" key="2">
    <source>
        <dbReference type="SAM" id="SignalP"/>
    </source>
</evidence>
<reference evidence="3 4" key="1">
    <citation type="journal article" date="2012" name="Sci. Rep.">
        <title>Genomic perspectives on the evolution of fungal entomopathogenicity in Beauveria bassiana.</title>
        <authorList>
            <person name="Xiao G."/>
            <person name="Ying S.H."/>
            <person name="Zheng P."/>
            <person name="Wang Z.L."/>
            <person name="Zhang S."/>
            <person name="Xie X.Q."/>
            <person name="Shang Y."/>
            <person name="St Leger R.J."/>
            <person name="Zhao G.P."/>
            <person name="Wang C."/>
            <person name="Feng M.G."/>
        </authorList>
    </citation>
    <scope>NUCLEOTIDE SEQUENCE [LARGE SCALE GENOMIC DNA]</scope>
    <source>
        <strain evidence="3 4">ARSEF 2860</strain>
    </source>
</reference>
<dbReference type="GeneID" id="19887720"/>
<dbReference type="Proteomes" id="UP000002762">
    <property type="component" value="Unassembled WGS sequence"/>
</dbReference>
<feature type="region of interest" description="Disordered" evidence="1">
    <location>
        <begin position="418"/>
        <end position="550"/>
    </location>
</feature>
<keyword evidence="2" id="KW-0732">Signal</keyword>
<sequence length="708" mass="76210">MAIHKILSSLVALTLVGNGLSVPTYTDITLKPLTRDEPIDATLLEKRVQEIIIGYRRVDPAEAEIYKNAGNTLTPSAGKGGLQLGQGVYTSDELGAWEGDKNKPSKNCVILANAETFEKVSKAWIPRPSWWSAPLNMRPEKYLKGLSLDPAKTIRLGIVDVKGKETLQMMIPNELLNDKGGGLDLVVNCEDPEKNLELPTHKVDYSEWANVVGEKYAPAELEVQKLQEPADQLLKDSDAARVEAESAASVKDVEAASAKADTALKALQDIAQQMVEYVIKNNDWMYVENNLKPFSFYNQARANLLSTALKVDEKTVEDYKVKFDEAVKEPITGNEAVTEAEKLSANIKQVVEKVQKDLETKTALKDKGDSTPPLELGKLARQDVTELKKLEAKVLESEVSATEQSLSKLSEIQKQVEAQLANLPTPPETDPNDKDKEDKGDKDKDKEDKDKTKETDSGNKEPEKGQEGDKEKETGKETDKEKETGKETDKEKETGKETDKEKETGSKDPGSKDPGSNPSEQSTEESKKAIEERTKVAQDVEKSSGSSSWVGKALGGVAATATTLIGAGGLYLAAVGTAAGAGGAAGAGAGGALLTGSVAVGELTLSGASVSLEVSSAEVAEVLQEVVPEYAEKALNTVSKLRPAKLPKTPVRIPVLARKRQEAGGGDGDESPELKRWRVAAVALLANQAIKDSLLEAFNQAQKEIASK</sequence>